<evidence type="ECO:0000256" key="2">
    <source>
        <dbReference type="ARBA" id="ARBA00029447"/>
    </source>
</evidence>
<dbReference type="Pfam" id="PF00015">
    <property type="entry name" value="MCPsignal"/>
    <property type="match status" value="1"/>
</dbReference>
<feature type="coiled-coil region" evidence="4">
    <location>
        <begin position="521"/>
        <end position="548"/>
    </location>
</feature>
<keyword evidence="3" id="KW-0807">Transducer</keyword>
<feature type="transmembrane region" description="Helical" evidence="5">
    <location>
        <begin position="44"/>
        <end position="62"/>
    </location>
</feature>
<dbReference type="GO" id="GO:0006935">
    <property type="term" value="P:chemotaxis"/>
    <property type="evidence" value="ECO:0007669"/>
    <property type="project" value="UniProtKB-KW"/>
</dbReference>
<dbReference type="Proteomes" id="UP000325116">
    <property type="component" value="Unassembled WGS sequence"/>
</dbReference>
<dbReference type="SMART" id="SM00283">
    <property type="entry name" value="MA"/>
    <property type="match status" value="1"/>
</dbReference>
<proteinExistence type="inferred from homology"/>
<dbReference type="InterPro" id="IPR003660">
    <property type="entry name" value="HAMP_dom"/>
</dbReference>
<name>A0A5C8CHE0_9SPIR</name>
<comment type="caution">
    <text evidence="8">The sequence shown here is derived from an EMBL/GenBank/DDBJ whole genome shotgun (WGS) entry which is preliminary data.</text>
</comment>
<dbReference type="RefSeq" id="WP_147758709.1">
    <property type="nucleotide sequence ID" value="NZ_SAXT01000005.1"/>
</dbReference>
<dbReference type="AlphaFoldDB" id="A0A5C8CHE0"/>
<evidence type="ECO:0000259" key="7">
    <source>
        <dbReference type="PROSITE" id="PS50885"/>
    </source>
</evidence>
<dbReference type="SUPFAM" id="SSF58104">
    <property type="entry name" value="Methyl-accepting chemotaxis protein (MCP) signaling domain"/>
    <property type="match status" value="2"/>
</dbReference>
<dbReference type="Gene3D" id="1.10.287.950">
    <property type="entry name" value="Methyl-accepting chemotaxis protein"/>
    <property type="match status" value="1"/>
</dbReference>
<keyword evidence="5" id="KW-0812">Transmembrane</keyword>
<feature type="domain" description="Methyl-accepting transducer" evidence="6">
    <location>
        <begin position="590"/>
        <end position="813"/>
    </location>
</feature>
<keyword evidence="1" id="KW-0145">Chemotaxis</keyword>
<evidence type="ECO:0000256" key="3">
    <source>
        <dbReference type="PROSITE-ProRule" id="PRU00284"/>
    </source>
</evidence>
<evidence type="ECO:0000313" key="8">
    <source>
        <dbReference type="EMBL" id="TXJ11811.1"/>
    </source>
</evidence>
<dbReference type="PROSITE" id="PS50885">
    <property type="entry name" value="HAMP"/>
    <property type="match status" value="1"/>
</dbReference>
<evidence type="ECO:0000256" key="4">
    <source>
        <dbReference type="SAM" id="Coils"/>
    </source>
</evidence>
<comment type="similarity">
    <text evidence="2">Belongs to the methyl-accepting chemotaxis (MCP) protein family.</text>
</comment>
<dbReference type="InterPro" id="IPR004089">
    <property type="entry name" value="MCPsignal_dom"/>
</dbReference>
<dbReference type="PANTHER" id="PTHR43531:SF11">
    <property type="entry name" value="METHYL-ACCEPTING CHEMOTAXIS PROTEIN 3"/>
    <property type="match status" value="1"/>
</dbReference>
<feature type="domain" description="HAMP" evidence="7">
    <location>
        <begin position="475"/>
        <end position="529"/>
    </location>
</feature>
<organism evidence="8 9">
    <name type="scientific">Brachyspira aalborgi</name>
    <dbReference type="NCBI Taxonomy" id="29522"/>
    <lineage>
        <taxon>Bacteria</taxon>
        <taxon>Pseudomonadati</taxon>
        <taxon>Spirochaetota</taxon>
        <taxon>Spirochaetia</taxon>
        <taxon>Brachyspirales</taxon>
        <taxon>Brachyspiraceae</taxon>
        <taxon>Brachyspira</taxon>
    </lineage>
</organism>
<gene>
    <name evidence="8" type="ORF">EPJ80_08860</name>
</gene>
<reference evidence="8 9" key="1">
    <citation type="journal article" date="1992" name="Lakartidningen">
        <title>[Penicillin V and not amoxicillin is the first choice preparation in acute otitis].</title>
        <authorList>
            <person name="Kamme C."/>
            <person name="Lundgren K."/>
            <person name="Prellner K."/>
        </authorList>
    </citation>
    <scope>NUCLEOTIDE SEQUENCE [LARGE SCALE GENOMIC DNA]</scope>
    <source>
        <strain evidence="8 9">W1</strain>
    </source>
</reference>
<sequence>MALNKSKKKLILSLKIQIIGIYILLDLILWYLFLWFSLYDKHAFPFYGVKIIFAIIAFILFLRYCNKWAKGEKIKLADKVTKIFSTSAVSGSIIEITIFAFLNPNIYIYTSLAAVFACLLSSGAINSLYALVFRIISHKSDLEESVTVFYLPLTFKVIYTIFFFFSSVVFVLILNYVKIREEAFLNLNSDETLSEIIGVNSRINQTYKNAFLDLKVYDRIVKNNLNQNQLDINSLRTYVNNRIQYLDYNLSNNYKSVSININREFLTNNSPASLSILRNTNNVYSTATSYNFPSTTLMKSNDFYSIISYNNEGDISVSSYYPLELNNRQLGHIIANADIMEYFKYIESNPSLSSWNYINYKLNNKNIVYAKDRRFLNQNVLNILGSSENFSKYIMEFENQLNDKPSFITPTFDMNNEKTVAIMFYMKDLDSVIVFYKDINSIIKYSNIEKTITLFIIVFFIGYSILSSVYILILRLTFTPIKTTNASTVELREQNRDLRKRIMCKNNDEIGLLVYNFNLFINDLELIIDNLKLKSENLINDINNVEKIMTENSNSVNIQTESIKKSVENIQSIIASIKNITSSTEQQRTAFSSASVAVDELLQTVYRINNNIEMQSSSVEQTSASVEEMISNITSIAKSTSNADALFKKLLVEAGDGADIVEEVIESIRNVEASSEQIKNIINIIQNIAEQTNLLAMNASIEASHAGEMGRGFSVIADEIRSLAEHTAENTKSITTIIKEITRRIEESVELANNSGQSLSNIVSISESASRIVSEINTANSELEIGGKDILETITKLNATTSGVKDSVKEQINSGDAVDSQITLLDKINKEVVNIVEANSMEVNEVNDSLTSLNSISTQIIENKDRFYNMTNRLNNNFTIFNTLLMNFITNRDDEKNEEETKNALLKDDKFNIDKEIDSQLKTLEDELKISEEDDEEVIRTLKEDFKNPKMFY</sequence>
<feature type="coiled-coil region" evidence="4">
    <location>
        <begin position="914"/>
        <end position="941"/>
    </location>
</feature>
<dbReference type="PANTHER" id="PTHR43531">
    <property type="entry name" value="PROTEIN ICFG"/>
    <property type="match status" value="1"/>
</dbReference>
<protein>
    <submittedName>
        <fullName evidence="8">Methyl-accepting chemotaxis protein</fullName>
    </submittedName>
</protein>
<feature type="transmembrane region" description="Helical" evidence="5">
    <location>
        <begin position="452"/>
        <end position="473"/>
    </location>
</feature>
<evidence type="ECO:0000313" key="9">
    <source>
        <dbReference type="Proteomes" id="UP000325116"/>
    </source>
</evidence>
<evidence type="ECO:0000256" key="5">
    <source>
        <dbReference type="SAM" id="Phobius"/>
    </source>
</evidence>
<keyword evidence="4" id="KW-0175">Coiled coil</keyword>
<dbReference type="EMBL" id="SAXT01000005">
    <property type="protein sequence ID" value="TXJ11811.1"/>
    <property type="molecule type" value="Genomic_DNA"/>
</dbReference>
<dbReference type="Gene3D" id="6.10.340.10">
    <property type="match status" value="1"/>
</dbReference>
<feature type="transmembrane region" description="Helical" evidence="5">
    <location>
        <begin position="157"/>
        <end position="177"/>
    </location>
</feature>
<keyword evidence="5" id="KW-1133">Transmembrane helix</keyword>
<dbReference type="GO" id="GO:0007165">
    <property type="term" value="P:signal transduction"/>
    <property type="evidence" value="ECO:0007669"/>
    <property type="project" value="UniProtKB-KW"/>
</dbReference>
<evidence type="ECO:0000256" key="1">
    <source>
        <dbReference type="ARBA" id="ARBA00022500"/>
    </source>
</evidence>
<dbReference type="GO" id="GO:0005886">
    <property type="term" value="C:plasma membrane"/>
    <property type="evidence" value="ECO:0007669"/>
    <property type="project" value="TreeGrafter"/>
</dbReference>
<evidence type="ECO:0000259" key="6">
    <source>
        <dbReference type="PROSITE" id="PS50111"/>
    </source>
</evidence>
<dbReference type="InterPro" id="IPR051310">
    <property type="entry name" value="MCP_chemotaxis"/>
</dbReference>
<accession>A0A5C8CHE0</accession>
<dbReference type="PROSITE" id="PS50111">
    <property type="entry name" value="CHEMOTAXIS_TRANSDUC_2"/>
    <property type="match status" value="1"/>
</dbReference>
<feature type="transmembrane region" description="Helical" evidence="5">
    <location>
        <begin position="108"/>
        <end position="136"/>
    </location>
</feature>
<keyword evidence="5" id="KW-0472">Membrane</keyword>
<dbReference type="GO" id="GO:0004888">
    <property type="term" value="F:transmembrane signaling receptor activity"/>
    <property type="evidence" value="ECO:0007669"/>
    <property type="project" value="TreeGrafter"/>
</dbReference>
<feature type="transmembrane region" description="Helical" evidence="5">
    <location>
        <begin position="12"/>
        <end position="38"/>
    </location>
</feature>